<comment type="caution">
    <text evidence="4">The sequence shown here is derived from an EMBL/GenBank/DDBJ whole genome shotgun (WGS) entry which is preliminary data.</text>
</comment>
<feature type="domain" description="Glucose-methanol-choline oxidoreductase C-terminal" evidence="3">
    <location>
        <begin position="188"/>
        <end position="323"/>
    </location>
</feature>
<dbReference type="GO" id="GO:0050660">
    <property type="term" value="F:flavin adenine dinucleotide binding"/>
    <property type="evidence" value="ECO:0007669"/>
    <property type="project" value="InterPro"/>
</dbReference>
<evidence type="ECO:0000313" key="4">
    <source>
        <dbReference type="EMBL" id="NEC87437.1"/>
    </source>
</evidence>
<dbReference type="SUPFAM" id="SSF103473">
    <property type="entry name" value="MFS general substrate transporter"/>
    <property type="match status" value="1"/>
</dbReference>
<keyword evidence="2" id="KW-0812">Transmembrane</keyword>
<dbReference type="Gene3D" id="3.30.410.40">
    <property type="match status" value="1"/>
</dbReference>
<dbReference type="GO" id="GO:0016614">
    <property type="term" value="F:oxidoreductase activity, acting on CH-OH group of donors"/>
    <property type="evidence" value="ECO:0007669"/>
    <property type="project" value="InterPro"/>
</dbReference>
<reference evidence="4" key="1">
    <citation type="submission" date="2020-01" db="EMBL/GenBank/DDBJ databases">
        <title>Insect and environment-associated Actinomycetes.</title>
        <authorList>
            <person name="Currrie C."/>
            <person name="Chevrette M."/>
            <person name="Carlson C."/>
            <person name="Stubbendieck R."/>
            <person name="Wendt-Pienkowski E."/>
        </authorList>
    </citation>
    <scope>NUCLEOTIDE SEQUENCE</scope>
    <source>
        <strain evidence="4">SID12501</strain>
    </source>
</reference>
<keyword evidence="2" id="KW-0472">Membrane</keyword>
<dbReference type="InterPro" id="IPR012132">
    <property type="entry name" value="GMC_OxRdtase"/>
</dbReference>
<name>A0A6B3BSW4_9ACTN</name>
<protein>
    <submittedName>
        <fullName evidence="4">MFS transporter</fullName>
    </submittedName>
</protein>
<dbReference type="SUPFAM" id="SSF51905">
    <property type="entry name" value="FAD/NAD(P)-binding domain"/>
    <property type="match status" value="1"/>
</dbReference>
<dbReference type="EMBL" id="JAAGLU010000012">
    <property type="protein sequence ID" value="NEC87437.1"/>
    <property type="molecule type" value="Genomic_DNA"/>
</dbReference>
<proteinExistence type="inferred from homology"/>
<feature type="transmembrane region" description="Helical" evidence="2">
    <location>
        <begin position="95"/>
        <end position="115"/>
    </location>
</feature>
<dbReference type="Pfam" id="PF07690">
    <property type="entry name" value="MFS_1"/>
    <property type="match status" value="1"/>
</dbReference>
<feature type="transmembrane region" description="Helical" evidence="2">
    <location>
        <begin position="127"/>
        <end position="145"/>
    </location>
</feature>
<dbReference type="GO" id="GO:0022857">
    <property type="term" value="F:transmembrane transporter activity"/>
    <property type="evidence" value="ECO:0007669"/>
    <property type="project" value="InterPro"/>
</dbReference>
<evidence type="ECO:0000256" key="2">
    <source>
        <dbReference type="SAM" id="Phobius"/>
    </source>
</evidence>
<keyword evidence="2" id="KW-1133">Transmembrane helix</keyword>
<sequence>MGTGLSAATYAMSLPGRSGGLTHAGFYGPLLPDCAAPAAFGVLGRRSAAPLLNTGLFADKVFSATAASSFLAGAIQFGALVIQALYFQLVRGYDVIDTGLAMVGFAVGAAVLPVSGRLTDRFGGGPVSLAGSLMTTVAFIPAAPLPTDAPLLALEACLLLLGIGNALSVLPSSTAAYVTVDPVTRPEPEAHGRLRLAGLDPRTAPQLDLGLLQHPLDVRKMIEAVALGRRLAATAPMRALGLREIAPGPAAASGTELAAYLRAHVKPYPHLCGTAPMGSADDPTAVVDNLGRVHGVPGLRVVDASILPDAPSVATNLTVMMAAELIADRFGHS</sequence>
<dbReference type="Gene3D" id="3.50.50.60">
    <property type="entry name" value="FAD/NAD(P)-binding domain"/>
    <property type="match status" value="1"/>
</dbReference>
<organism evidence="4">
    <name type="scientific">Streptomyces sp. SID12501</name>
    <dbReference type="NCBI Taxonomy" id="2706042"/>
    <lineage>
        <taxon>Bacteria</taxon>
        <taxon>Bacillati</taxon>
        <taxon>Actinomycetota</taxon>
        <taxon>Actinomycetes</taxon>
        <taxon>Kitasatosporales</taxon>
        <taxon>Streptomycetaceae</taxon>
        <taxon>Streptomyces</taxon>
    </lineage>
</organism>
<dbReference type="PANTHER" id="PTHR11552">
    <property type="entry name" value="GLUCOSE-METHANOL-CHOLINE GMC OXIDOREDUCTASE"/>
    <property type="match status" value="1"/>
</dbReference>
<dbReference type="InterPro" id="IPR007867">
    <property type="entry name" value="GMC_OxRtase_C"/>
</dbReference>
<dbReference type="AlphaFoldDB" id="A0A6B3BSW4"/>
<feature type="transmembrane region" description="Helical" evidence="2">
    <location>
        <begin position="70"/>
        <end position="89"/>
    </location>
</feature>
<gene>
    <name evidence="4" type="ORF">G3I71_16750</name>
</gene>
<accession>A0A6B3BSW4</accession>
<dbReference type="SUPFAM" id="SSF54373">
    <property type="entry name" value="FAD-linked reductases, C-terminal domain"/>
    <property type="match status" value="1"/>
</dbReference>
<evidence type="ECO:0000259" key="3">
    <source>
        <dbReference type="Pfam" id="PF05199"/>
    </source>
</evidence>
<evidence type="ECO:0000256" key="1">
    <source>
        <dbReference type="ARBA" id="ARBA00010790"/>
    </source>
</evidence>
<dbReference type="PANTHER" id="PTHR11552:SF147">
    <property type="entry name" value="CHOLINE DEHYDROGENASE, MITOCHONDRIAL"/>
    <property type="match status" value="1"/>
</dbReference>
<dbReference type="InterPro" id="IPR036188">
    <property type="entry name" value="FAD/NAD-bd_sf"/>
</dbReference>
<dbReference type="InterPro" id="IPR036259">
    <property type="entry name" value="MFS_trans_sf"/>
</dbReference>
<dbReference type="InterPro" id="IPR011701">
    <property type="entry name" value="MFS"/>
</dbReference>
<comment type="similarity">
    <text evidence="1">Belongs to the GMC oxidoreductase family.</text>
</comment>
<dbReference type="Pfam" id="PF05199">
    <property type="entry name" value="GMC_oxred_C"/>
    <property type="match status" value="1"/>
</dbReference>